<dbReference type="Proteomes" id="UP000217448">
    <property type="component" value="Unassembled WGS sequence"/>
</dbReference>
<gene>
    <name evidence="1" type="ORF">CLG85_021230</name>
</gene>
<keyword evidence="2" id="KW-1185">Reference proteome</keyword>
<organism evidence="1 2">
    <name type="scientific">Alloyangia mangrovi</name>
    <dbReference type="NCBI Taxonomy" id="1779329"/>
    <lineage>
        <taxon>Bacteria</taxon>
        <taxon>Pseudomonadati</taxon>
        <taxon>Pseudomonadota</taxon>
        <taxon>Alphaproteobacteria</taxon>
        <taxon>Rhodobacterales</taxon>
        <taxon>Roseobacteraceae</taxon>
        <taxon>Alloyangia</taxon>
    </lineage>
</organism>
<proteinExistence type="predicted"/>
<accession>A0ABT2KPA7</accession>
<evidence type="ECO:0000313" key="2">
    <source>
        <dbReference type="Proteomes" id="UP000217448"/>
    </source>
</evidence>
<protein>
    <submittedName>
        <fullName evidence="1">Uncharacterized protein</fullName>
    </submittedName>
</protein>
<reference evidence="2" key="1">
    <citation type="submission" date="2023-07" db="EMBL/GenBank/DDBJ databases">
        <title>Yangia mangrovi SAOS 153D genome.</title>
        <authorList>
            <person name="Verma A."/>
            <person name="Pal Y."/>
            <person name="Sundharam S."/>
            <person name="Bisht B."/>
            <person name="Srinivasan K."/>
        </authorList>
    </citation>
    <scope>NUCLEOTIDE SEQUENCE [LARGE SCALE GENOMIC DNA]</scope>
    <source>
        <strain evidence="2">SAOS 153D</strain>
    </source>
</reference>
<dbReference type="RefSeq" id="WP_141244702.1">
    <property type="nucleotide sequence ID" value="NZ_NTHN02000053.1"/>
</dbReference>
<dbReference type="EMBL" id="NTHN02000053">
    <property type="protein sequence ID" value="MCT4372690.1"/>
    <property type="molecule type" value="Genomic_DNA"/>
</dbReference>
<name>A0ABT2KPA7_9RHOB</name>
<evidence type="ECO:0000313" key="1">
    <source>
        <dbReference type="EMBL" id="MCT4372690.1"/>
    </source>
</evidence>
<sequence length="142" mass="15549">MAILKILPLLFMIAASFVEAKGIDLLLFDAGTQTSFAGCLTCAPQEPDSICNESGSYGSRHLSKSLWNIHGPFGSKYSPDSPWNKDGAGLVVVDASGTVYGNFSRNPLSHAEQPPISSVRYMIELYERYTDLSIVRDLICER</sequence>
<comment type="caution">
    <text evidence="1">The sequence shown here is derived from an EMBL/GenBank/DDBJ whole genome shotgun (WGS) entry which is preliminary data.</text>
</comment>